<dbReference type="GO" id="GO:0031624">
    <property type="term" value="F:ubiquitin conjugating enzyme binding"/>
    <property type="evidence" value="ECO:0007669"/>
    <property type="project" value="TreeGrafter"/>
</dbReference>
<feature type="region of interest" description="Disordered" evidence="1">
    <location>
        <begin position="1"/>
        <end position="116"/>
    </location>
</feature>
<dbReference type="InterPro" id="IPR009060">
    <property type="entry name" value="UBA-like_sf"/>
</dbReference>
<dbReference type="GO" id="GO:0070530">
    <property type="term" value="F:K63-linked polyubiquitin modification-dependent protein binding"/>
    <property type="evidence" value="ECO:0007669"/>
    <property type="project" value="EnsemblFungi"/>
</dbReference>
<feature type="compositionally biased region" description="Polar residues" evidence="1">
    <location>
        <begin position="420"/>
        <end position="429"/>
    </location>
</feature>
<dbReference type="GeneID" id="96904619"/>
<dbReference type="eggNOG" id="KOG0504">
    <property type="taxonomic scope" value="Eukaryota"/>
</dbReference>
<reference key="2">
    <citation type="submission" date="2011-08" db="EMBL/GenBank/DDBJ databases">
        <title>Genome sequence of Naumovozyma castellii.</title>
        <authorList>
            <person name="Gordon J.L."/>
            <person name="Armisen D."/>
            <person name="Proux-Wera E."/>
            <person name="OhEigeartaigh S.S."/>
            <person name="Byrne K.P."/>
            <person name="Wolfe K.H."/>
        </authorList>
    </citation>
    <scope>NUCLEOTIDE SEQUENCE</scope>
    <source>
        <strain>Type strain:CBS 4309</strain>
    </source>
</reference>
<dbReference type="Pfam" id="PF02845">
    <property type="entry name" value="CUE"/>
    <property type="match status" value="1"/>
</dbReference>
<dbReference type="CDD" id="cd14372">
    <property type="entry name" value="CUE_Cue5p_like"/>
    <property type="match status" value="1"/>
</dbReference>
<dbReference type="InterPro" id="IPR003892">
    <property type="entry name" value="CUE"/>
</dbReference>
<dbReference type="GO" id="GO:0005737">
    <property type="term" value="C:cytoplasm"/>
    <property type="evidence" value="ECO:0007669"/>
    <property type="project" value="TreeGrafter"/>
</dbReference>
<dbReference type="AlphaFoldDB" id="G0VHR9"/>
<evidence type="ECO:0000313" key="4">
    <source>
        <dbReference type="Proteomes" id="UP000001640"/>
    </source>
</evidence>
<dbReference type="SUPFAM" id="SSF46934">
    <property type="entry name" value="UBA-like"/>
    <property type="match status" value="1"/>
</dbReference>
<dbReference type="GO" id="GO:0030674">
    <property type="term" value="F:protein-macromolecule adaptor activity"/>
    <property type="evidence" value="ECO:0007669"/>
    <property type="project" value="EnsemblFungi"/>
</dbReference>
<dbReference type="RefSeq" id="XP_003677306.1">
    <property type="nucleotide sequence ID" value="XM_003677258.1"/>
</dbReference>
<feature type="compositionally biased region" description="Basic and acidic residues" evidence="1">
    <location>
        <begin position="64"/>
        <end position="79"/>
    </location>
</feature>
<dbReference type="Proteomes" id="UP000001640">
    <property type="component" value="Chromosome 7"/>
</dbReference>
<keyword evidence="4" id="KW-1185">Reference proteome</keyword>
<dbReference type="STRING" id="1064592.G0VHR9"/>
<dbReference type="InterPro" id="IPR041807">
    <property type="entry name" value="Cue5/Don1_CUE"/>
</dbReference>
<proteinExistence type="predicted"/>
<evidence type="ECO:0000259" key="2">
    <source>
        <dbReference type="PROSITE" id="PS51140"/>
    </source>
</evidence>
<dbReference type="PANTHER" id="PTHR16461:SF5">
    <property type="entry name" value="TOLL-INTERACTING PROTEIN"/>
    <property type="match status" value="1"/>
</dbReference>
<feature type="region of interest" description="Disordered" evidence="1">
    <location>
        <begin position="195"/>
        <end position="237"/>
    </location>
</feature>
<dbReference type="FunCoup" id="G0VHR9">
    <property type="interactions" value="93"/>
</dbReference>
<feature type="compositionally biased region" description="Basic and acidic residues" evidence="1">
    <location>
        <begin position="318"/>
        <end position="327"/>
    </location>
</feature>
<dbReference type="FunFam" id="1.10.8.10:FF:000064">
    <property type="entry name" value="Similar to CUE domain-containing protein"/>
    <property type="match status" value="1"/>
</dbReference>
<dbReference type="OMA" id="KKWQPLP"/>
<dbReference type="HOGENOM" id="CLU_052404_0_0_1"/>
<dbReference type="EMBL" id="HE576758">
    <property type="protein sequence ID" value="CCC70953.1"/>
    <property type="molecule type" value="Genomic_DNA"/>
</dbReference>
<dbReference type="InParanoid" id="G0VHR9"/>
<feature type="compositionally biased region" description="Polar residues" evidence="1">
    <location>
        <begin position="20"/>
        <end position="33"/>
    </location>
</feature>
<dbReference type="Gene3D" id="1.10.8.10">
    <property type="entry name" value="DNA helicase RuvA subunit, C-terminal domain"/>
    <property type="match status" value="1"/>
</dbReference>
<dbReference type="GO" id="GO:0043130">
    <property type="term" value="F:ubiquitin binding"/>
    <property type="evidence" value="ECO:0007669"/>
    <property type="project" value="EnsemblFungi"/>
</dbReference>
<dbReference type="GO" id="GO:0036435">
    <property type="term" value="F:K48-linked polyubiquitin modification-dependent protein binding"/>
    <property type="evidence" value="ECO:0007669"/>
    <property type="project" value="EnsemblFungi"/>
</dbReference>
<accession>G0VHR9</accession>
<evidence type="ECO:0000256" key="1">
    <source>
        <dbReference type="SAM" id="MobiDB-lite"/>
    </source>
</evidence>
<reference evidence="3 4" key="1">
    <citation type="journal article" date="2011" name="Proc. Natl. Acad. Sci. U.S.A.">
        <title>Evolutionary erosion of yeast sex chromosomes by mating-type switching accidents.</title>
        <authorList>
            <person name="Gordon J.L."/>
            <person name="Armisen D."/>
            <person name="Proux-Wera E."/>
            <person name="Oheigeartaigh S.S."/>
            <person name="Byrne K.P."/>
            <person name="Wolfe K.H."/>
        </authorList>
    </citation>
    <scope>NUCLEOTIDE SEQUENCE [LARGE SCALE GENOMIC DNA]</scope>
    <source>
        <strain evidence="4">ATCC 76901 / BCRC 22586 / CBS 4309 / NBRC 1992 / NRRL Y-12630</strain>
    </source>
</reference>
<dbReference type="OrthoDB" id="9942608at2759"/>
<dbReference type="GO" id="GO:0006995">
    <property type="term" value="P:cellular response to nitrogen starvation"/>
    <property type="evidence" value="ECO:0007669"/>
    <property type="project" value="EnsemblFungi"/>
</dbReference>
<organism evidence="3 4">
    <name type="scientific">Naumovozyma castellii</name>
    <name type="common">Yeast</name>
    <name type="synonym">Saccharomyces castellii</name>
    <dbReference type="NCBI Taxonomy" id="27288"/>
    <lineage>
        <taxon>Eukaryota</taxon>
        <taxon>Fungi</taxon>
        <taxon>Dikarya</taxon>
        <taxon>Ascomycota</taxon>
        <taxon>Saccharomycotina</taxon>
        <taxon>Saccharomycetes</taxon>
        <taxon>Saccharomycetales</taxon>
        <taxon>Saccharomycetaceae</taxon>
        <taxon>Naumovozyma</taxon>
    </lineage>
</organism>
<feature type="region of interest" description="Disordered" evidence="1">
    <location>
        <begin position="342"/>
        <end position="450"/>
    </location>
</feature>
<feature type="compositionally biased region" description="Basic and acidic residues" evidence="1">
    <location>
        <begin position="195"/>
        <end position="214"/>
    </location>
</feature>
<name>G0VHR9_NAUCA</name>
<gene>
    <name evidence="3" type="primary">NCAS0G00660</name>
    <name evidence="3" type="ordered locus">NCAS_0G00660</name>
</gene>
<feature type="compositionally biased region" description="Basic residues" evidence="1">
    <location>
        <begin position="215"/>
        <end position="225"/>
    </location>
</feature>
<dbReference type="PANTHER" id="PTHR16461">
    <property type="entry name" value="TOLL-INTERACTING PROTEIN"/>
    <property type="match status" value="1"/>
</dbReference>
<evidence type="ECO:0000313" key="3">
    <source>
        <dbReference type="EMBL" id="CCC70953.1"/>
    </source>
</evidence>
<feature type="region of interest" description="Disordered" evidence="1">
    <location>
        <begin position="275"/>
        <end position="329"/>
    </location>
</feature>
<protein>
    <recommendedName>
        <fullName evidence="2">CUE domain-containing protein</fullName>
    </recommendedName>
</protein>
<feature type="compositionally biased region" description="Acidic residues" evidence="1">
    <location>
        <begin position="437"/>
        <end position="450"/>
    </location>
</feature>
<dbReference type="KEGG" id="ncs:NCAS_0G00660"/>
<feature type="compositionally biased region" description="Polar residues" evidence="1">
    <location>
        <begin position="372"/>
        <end position="384"/>
    </location>
</feature>
<dbReference type="SMART" id="SM00546">
    <property type="entry name" value="CUE"/>
    <property type="match status" value="1"/>
</dbReference>
<feature type="compositionally biased region" description="Polar residues" evidence="1">
    <location>
        <begin position="285"/>
        <end position="297"/>
    </location>
</feature>
<feature type="compositionally biased region" description="Acidic residues" evidence="1">
    <location>
        <begin position="80"/>
        <end position="94"/>
    </location>
</feature>
<dbReference type="PROSITE" id="PS51140">
    <property type="entry name" value="CUE"/>
    <property type="match status" value="1"/>
</dbReference>
<sequence length="450" mass="50650">MSEETNTDIKEKVPVEDLEATSNNEETKQSETNANEDTDKDSLVEVSEEATKIQLEDNTELEEKEEKKDEPSSEVQKETNEDDATNDKNEEDEGPPLPTRRKTEPEAEESENPILKQLKEAFPNIEEKYVKTVLIASQGALDPAFEALLFLSDPNSSKDIELPTKPIAANATPALPQRRKLTQLEQDALLARQLNEEYNKAHDPPRGAVRDNGRRTRPQQQRRQRTANDDDLDFSQEDDSWAQFVEKDLPDITARAKGSLQETAMKVGSWFSKNVIGEEDPNQPQPQGMNNRNGNSDFTDEQIKQQQKEWSYYQKQKKGPENPERRRFNSFGAQVGEDSLESHGIALHDNENLSDEDEDVPPQLPTREKSVDSNTQNDETNATATPKDKAKVVAQTTFIDTPEGSAKPKWQPVAPEPLNGTPTKINASGQAKIKNPDEDEDFLINSDDEL</sequence>
<feature type="domain" description="CUE" evidence="2">
    <location>
        <begin position="110"/>
        <end position="153"/>
    </location>
</feature>
<dbReference type="GO" id="GO:0006511">
    <property type="term" value="P:ubiquitin-dependent protein catabolic process"/>
    <property type="evidence" value="ECO:0007669"/>
    <property type="project" value="EnsemblFungi"/>
</dbReference>